<accession>A0A3P3W3P1</accession>
<dbReference type="Proteomes" id="UP000271937">
    <property type="component" value="Unassembled WGS sequence"/>
</dbReference>
<reference evidence="1 2" key="1">
    <citation type="submission" date="2018-11" db="EMBL/GenBank/DDBJ databases">
        <title>Flavobacterium sp. nov., YIM 102600 draft genome.</title>
        <authorList>
            <person name="Li G."/>
            <person name="Jiang Y."/>
        </authorList>
    </citation>
    <scope>NUCLEOTIDE SEQUENCE [LARGE SCALE GENOMIC DNA]</scope>
    <source>
        <strain evidence="1 2">YIM 102600</strain>
    </source>
</reference>
<sequence>MKLIMLTTLTFLSIICSAQKKRDIDFKIETDSSVLQYLEHKNISFLGTQNATLRGIGTFGEYGRSNKLIVPDALFFNKHGYLIENGGKGENCGASINKLEKLVKMKSNASLTLKNFLNEVTLNDGEYSIEYQTDIYIILKWAKWAPAESETTFKWLASLQNQNKLKIKILLLNLDIHERWNLSEEQKQYLGII</sequence>
<name>A0A3P3W3P1_9FLAO</name>
<organism evidence="1 2">
    <name type="scientific">Flavobacterium macacae</name>
    <dbReference type="NCBI Taxonomy" id="2488993"/>
    <lineage>
        <taxon>Bacteria</taxon>
        <taxon>Pseudomonadati</taxon>
        <taxon>Bacteroidota</taxon>
        <taxon>Flavobacteriia</taxon>
        <taxon>Flavobacteriales</taxon>
        <taxon>Flavobacteriaceae</taxon>
        <taxon>Flavobacterium</taxon>
    </lineage>
</organism>
<proteinExistence type="predicted"/>
<evidence type="ECO:0000313" key="2">
    <source>
        <dbReference type="Proteomes" id="UP000271937"/>
    </source>
</evidence>
<protein>
    <submittedName>
        <fullName evidence="1">Uncharacterized protein</fullName>
    </submittedName>
</protein>
<evidence type="ECO:0000313" key="1">
    <source>
        <dbReference type="EMBL" id="RRJ89722.1"/>
    </source>
</evidence>
<dbReference type="AlphaFoldDB" id="A0A3P3W3P1"/>
<comment type="caution">
    <text evidence="1">The sequence shown here is derived from an EMBL/GenBank/DDBJ whole genome shotgun (WGS) entry which is preliminary data.</text>
</comment>
<gene>
    <name evidence="1" type="ORF">EG849_11965</name>
</gene>
<dbReference type="RefSeq" id="WP_125013323.1">
    <property type="nucleotide sequence ID" value="NZ_RQVR01000014.1"/>
</dbReference>
<dbReference type="OrthoDB" id="1365906at2"/>
<dbReference type="EMBL" id="RQVR01000014">
    <property type="protein sequence ID" value="RRJ89722.1"/>
    <property type="molecule type" value="Genomic_DNA"/>
</dbReference>
<keyword evidence="2" id="KW-1185">Reference proteome</keyword>